<dbReference type="KEGG" id="hsai:HPS36_15990"/>
<dbReference type="GO" id="GO:1904680">
    <property type="term" value="F:peptide transmembrane transporter activity"/>
    <property type="evidence" value="ECO:0007669"/>
    <property type="project" value="TreeGrafter"/>
</dbReference>
<dbReference type="PANTHER" id="PTHR30290">
    <property type="entry name" value="PERIPLASMIC BINDING COMPONENT OF ABC TRANSPORTER"/>
    <property type="match status" value="1"/>
</dbReference>
<accession>A0A7D3Y212</accession>
<reference evidence="3 4" key="1">
    <citation type="submission" date="2020-05" db="EMBL/GenBank/DDBJ databases">
        <title>Halorubrum RHB-C sp.nov., an extremely halophilic archaeon isolated from solar salt farm.</title>
        <authorList>
            <person name="Ho H."/>
            <person name="Danganan R.E."/>
            <person name="Dedeles G.R."/>
            <person name="Kim S.-G."/>
        </authorList>
    </citation>
    <scope>NUCLEOTIDE SEQUENCE [LARGE SCALE GENOMIC DNA]</scope>
    <source>
        <strain evidence="3 4">RHB-C</strain>
        <plasmid evidence="4">phar01</plasmid>
    </source>
</reference>
<dbReference type="Gene3D" id="3.40.190.10">
    <property type="entry name" value="Periplasmic binding protein-like II"/>
    <property type="match status" value="1"/>
</dbReference>
<feature type="compositionally biased region" description="Polar residues" evidence="1">
    <location>
        <begin position="35"/>
        <end position="54"/>
    </location>
</feature>
<evidence type="ECO:0000256" key="1">
    <source>
        <dbReference type="SAM" id="MobiDB-lite"/>
    </source>
</evidence>
<evidence type="ECO:0000313" key="4">
    <source>
        <dbReference type="Proteomes" id="UP000505020"/>
    </source>
</evidence>
<dbReference type="Gene3D" id="3.90.76.10">
    <property type="entry name" value="Dipeptide-binding Protein, Domain 1"/>
    <property type="match status" value="1"/>
</dbReference>
<keyword evidence="3" id="KW-0614">Plasmid</keyword>
<dbReference type="GO" id="GO:0042597">
    <property type="term" value="C:periplasmic space"/>
    <property type="evidence" value="ECO:0007669"/>
    <property type="project" value="UniProtKB-ARBA"/>
</dbReference>
<protein>
    <submittedName>
        <fullName evidence="3">ABC transporter substrate-binding protein</fullName>
    </submittedName>
</protein>
<dbReference type="GeneID" id="55596534"/>
<dbReference type="InterPro" id="IPR000914">
    <property type="entry name" value="SBP_5_dom"/>
</dbReference>
<feature type="region of interest" description="Disordered" evidence="1">
    <location>
        <begin position="25"/>
        <end position="54"/>
    </location>
</feature>
<dbReference type="EMBL" id="CP053942">
    <property type="protein sequence ID" value="QKG94394.1"/>
    <property type="molecule type" value="Genomic_DNA"/>
</dbReference>
<dbReference type="InterPro" id="IPR039424">
    <property type="entry name" value="SBP_5"/>
</dbReference>
<keyword evidence="4" id="KW-1185">Reference proteome</keyword>
<geneLocation type="plasmid" evidence="4">
    <name>phar01</name>
</geneLocation>
<dbReference type="Gene3D" id="3.10.105.10">
    <property type="entry name" value="Dipeptide-binding Protein, Domain 3"/>
    <property type="match status" value="1"/>
</dbReference>
<evidence type="ECO:0000313" key="3">
    <source>
        <dbReference type="EMBL" id="QKG94394.1"/>
    </source>
</evidence>
<name>A0A7D3Y212_9EURY</name>
<dbReference type="GO" id="GO:0043190">
    <property type="term" value="C:ATP-binding cassette (ABC) transporter complex"/>
    <property type="evidence" value="ECO:0007669"/>
    <property type="project" value="InterPro"/>
</dbReference>
<dbReference type="Pfam" id="PF00496">
    <property type="entry name" value="SBP_bac_5"/>
    <property type="match status" value="1"/>
</dbReference>
<organism evidence="3 4">
    <name type="scientific">Halorubrum salinarum</name>
    <dbReference type="NCBI Taxonomy" id="2739057"/>
    <lineage>
        <taxon>Archaea</taxon>
        <taxon>Methanobacteriati</taxon>
        <taxon>Methanobacteriota</taxon>
        <taxon>Stenosarchaea group</taxon>
        <taxon>Halobacteria</taxon>
        <taxon>Halobacteriales</taxon>
        <taxon>Haloferacaceae</taxon>
        <taxon>Halorubrum</taxon>
    </lineage>
</organism>
<gene>
    <name evidence="3" type="ORF">HPS36_15990</name>
</gene>
<dbReference type="AlphaFoldDB" id="A0A7D3Y212"/>
<dbReference type="PROSITE" id="PS51257">
    <property type="entry name" value="PROKAR_LIPOPROTEIN"/>
    <property type="match status" value="1"/>
</dbReference>
<dbReference type="GO" id="GO:0015833">
    <property type="term" value="P:peptide transport"/>
    <property type="evidence" value="ECO:0007669"/>
    <property type="project" value="TreeGrafter"/>
</dbReference>
<proteinExistence type="predicted"/>
<feature type="domain" description="Solute-binding protein family 5" evidence="2">
    <location>
        <begin position="98"/>
        <end position="444"/>
    </location>
</feature>
<dbReference type="SUPFAM" id="SSF53850">
    <property type="entry name" value="Periplasmic binding protein-like II"/>
    <property type="match status" value="1"/>
</dbReference>
<dbReference type="InterPro" id="IPR030678">
    <property type="entry name" value="Peptide/Ni-bd"/>
</dbReference>
<sequence>MRKRLSRRKLLTGIGVGTTTAIAGCASGQDDETASDSSSGGENDTSTATGASESQLADELTVALPTDPTMGVWSVYGGVTPYYTNVLEPLIWVSDEMELVPWLASDWESTGEKSWEFTIRDGVTFHNGETLTAEHVVWSFETILNEWSYAPGWLHIKPENVTALDDRTVEFVTTDVFPTFPGTIAHNMVAVQHPDRSRDDKTVIGTGPYQVANREKGQRVETEAFDDYWNGEVRMQNMTFRVITDPTTRSLALENNEVDVAYAPPSSKIDSLEQNENTSVSTQTSPGAMYVGLHNYKAPTDDVKLRKALNRATSQETLVETILNGIGIPARGPIAKSIYWSGHESLPAYERDVEKASSLVEESSYDGETLNFLINNATPSGRTIASALQEWYSEIGVDVGIEQVEEAAFEDAVRNGDGHLVLESSGSNSGAADYLIYETFHSEGDVNERLYNENETGVYNPGSEVDTIIEEGFQTGDRDQKEQKYEQALQIIMEDEAAVVPLTYQEYVVGSYADVNGLDLRPINEMVRWTSTEHLE</sequence>
<dbReference type="PIRSF" id="PIRSF002741">
    <property type="entry name" value="MppA"/>
    <property type="match status" value="1"/>
</dbReference>
<dbReference type="Proteomes" id="UP000505020">
    <property type="component" value="Plasmid pHAR01"/>
</dbReference>
<evidence type="ECO:0000259" key="2">
    <source>
        <dbReference type="Pfam" id="PF00496"/>
    </source>
</evidence>
<dbReference type="RefSeq" id="WP_173230972.1">
    <property type="nucleotide sequence ID" value="NZ_CP053942.1"/>
</dbReference>